<evidence type="ECO:0000313" key="5">
    <source>
        <dbReference type="EMBL" id="XDI03664.1"/>
    </source>
</evidence>
<reference evidence="5" key="1">
    <citation type="submission" date="2024-05" db="EMBL/GenBank/DDBJ databases">
        <title>Herbiconiux sp. A18JL235.</title>
        <authorList>
            <person name="Zhang G."/>
        </authorList>
    </citation>
    <scope>NUCLEOTIDE SEQUENCE</scope>
    <source>
        <strain evidence="5">A18JL235</strain>
    </source>
</reference>
<protein>
    <submittedName>
        <fullName evidence="5">Biotin-dependent carboxyltransferase family protein</fullName>
    </submittedName>
</protein>
<dbReference type="GO" id="GO:0016787">
    <property type="term" value="F:hydrolase activity"/>
    <property type="evidence" value="ECO:0007669"/>
    <property type="project" value="UniProtKB-KW"/>
</dbReference>
<dbReference type="GO" id="GO:0005524">
    <property type="term" value="F:ATP binding"/>
    <property type="evidence" value="ECO:0007669"/>
    <property type="project" value="UniProtKB-KW"/>
</dbReference>
<dbReference type="PANTHER" id="PTHR43309">
    <property type="entry name" value="5-OXOPROLINASE SUBUNIT C"/>
    <property type="match status" value="1"/>
</dbReference>
<feature type="domain" description="Carboxyltransferase" evidence="4">
    <location>
        <begin position="28"/>
        <end position="323"/>
    </location>
</feature>
<sequence>MRGESVLEVLATGPFALVQDRGRAGHAHLGVTGSGAADRAAAAAANRLVGNLPDAAVIEMVSGGLSLRVTGTVLLATAGAPGTVRVDRGSVPQTAPRLTGRRVRIPVQYPVGWSVTAFAGDVVTVLPPERGLRSYLAVRGGVAVERVLGSRSTDVLSGLGPAPLAPGDRLPLGDENGAWPAADFIPPALPRDGASAASLHIVRGPRDDWFGDDGWRRLLEQPWVVGVESNRVGVRLEGAHPLEREVLWREVELPSEGMVAGAVQVPPGGELVVFGRDHPVTGGYPVIGVIDEPSLDLIAQLRPGDQVRFGDQPKSIAASLYRR</sequence>
<dbReference type="EMBL" id="CP162511">
    <property type="protein sequence ID" value="XDI03664.1"/>
    <property type="molecule type" value="Genomic_DNA"/>
</dbReference>
<evidence type="ECO:0000256" key="2">
    <source>
        <dbReference type="ARBA" id="ARBA00022801"/>
    </source>
</evidence>
<dbReference type="RefSeq" id="WP_368496085.1">
    <property type="nucleotide sequence ID" value="NZ_CP162511.1"/>
</dbReference>
<accession>A0AB39BB71</accession>
<dbReference type="SUPFAM" id="SSF50891">
    <property type="entry name" value="Cyclophilin-like"/>
    <property type="match status" value="1"/>
</dbReference>
<name>A0AB39BB71_9MICO</name>
<proteinExistence type="predicted"/>
<dbReference type="Gene3D" id="2.40.100.10">
    <property type="entry name" value="Cyclophilin-like"/>
    <property type="match status" value="1"/>
</dbReference>
<dbReference type="InterPro" id="IPR029000">
    <property type="entry name" value="Cyclophilin-like_dom_sf"/>
</dbReference>
<dbReference type="NCBIfam" id="TIGR00724">
    <property type="entry name" value="urea_amlyse_rel"/>
    <property type="match status" value="1"/>
</dbReference>
<organism evidence="5">
    <name type="scientific">Herbiconiux sp. A18JL235</name>
    <dbReference type="NCBI Taxonomy" id="3152363"/>
    <lineage>
        <taxon>Bacteria</taxon>
        <taxon>Bacillati</taxon>
        <taxon>Actinomycetota</taxon>
        <taxon>Actinomycetes</taxon>
        <taxon>Micrococcales</taxon>
        <taxon>Microbacteriaceae</taxon>
        <taxon>Herbiconiux</taxon>
    </lineage>
</organism>
<evidence type="ECO:0000256" key="3">
    <source>
        <dbReference type="ARBA" id="ARBA00022840"/>
    </source>
</evidence>
<dbReference type="InterPro" id="IPR003778">
    <property type="entry name" value="CT_A_B"/>
</dbReference>
<gene>
    <name evidence="5" type="ORF">ABFY20_09885</name>
</gene>
<keyword evidence="2" id="KW-0378">Hydrolase</keyword>
<keyword evidence="1" id="KW-0547">Nucleotide-binding</keyword>
<dbReference type="Pfam" id="PF02626">
    <property type="entry name" value="CT_A_B"/>
    <property type="match status" value="1"/>
</dbReference>
<dbReference type="InterPro" id="IPR052708">
    <property type="entry name" value="PxpC"/>
</dbReference>
<dbReference type="SMART" id="SM00797">
    <property type="entry name" value="AHS2"/>
    <property type="match status" value="1"/>
</dbReference>
<dbReference type="AlphaFoldDB" id="A0AB39BB71"/>
<evidence type="ECO:0000259" key="4">
    <source>
        <dbReference type="SMART" id="SM00797"/>
    </source>
</evidence>
<evidence type="ECO:0000256" key="1">
    <source>
        <dbReference type="ARBA" id="ARBA00022741"/>
    </source>
</evidence>
<keyword evidence="3" id="KW-0067">ATP-binding</keyword>
<dbReference type="PANTHER" id="PTHR43309:SF3">
    <property type="entry name" value="5-OXOPROLINASE SUBUNIT C"/>
    <property type="match status" value="1"/>
</dbReference>